<reference evidence="2" key="1">
    <citation type="submission" date="2016-10" db="EMBL/GenBank/DDBJ databases">
        <authorList>
            <person name="Varghese N."/>
            <person name="Submissions S."/>
        </authorList>
    </citation>
    <scope>NUCLEOTIDE SEQUENCE [LARGE SCALE GENOMIC DNA]</scope>
    <source>
        <strain evidence="2">DSM 9751</strain>
    </source>
</reference>
<sequence>MPTKAYQCGSCCEVHEFYHEAESCCQPAVDEGWSCDVCNDFHSEKEDAAKCCIKLVKKKSAESLQCPSCLRVQSLMQLVAEIEVAAHCSECNPHYSSDESFKIADLVDRRVEEKIEQAL</sequence>
<evidence type="ECO:0000313" key="1">
    <source>
        <dbReference type="EMBL" id="SEC26157.1"/>
    </source>
</evidence>
<organism evidence="1 2">
    <name type="scientific">Pseudomonas saponiphila</name>
    <dbReference type="NCBI Taxonomy" id="556534"/>
    <lineage>
        <taxon>Bacteria</taxon>
        <taxon>Pseudomonadati</taxon>
        <taxon>Pseudomonadota</taxon>
        <taxon>Gammaproteobacteria</taxon>
        <taxon>Pseudomonadales</taxon>
        <taxon>Pseudomonadaceae</taxon>
        <taxon>Pseudomonas</taxon>
    </lineage>
</organism>
<dbReference type="RefSeq" id="WP_143038300.1">
    <property type="nucleotide sequence ID" value="NZ_FNTJ01000001.1"/>
</dbReference>
<dbReference type="EMBL" id="FNTJ01000001">
    <property type="protein sequence ID" value="SEC26157.1"/>
    <property type="molecule type" value="Genomic_DNA"/>
</dbReference>
<evidence type="ECO:0000313" key="2">
    <source>
        <dbReference type="Proteomes" id="UP000198982"/>
    </source>
</evidence>
<protein>
    <submittedName>
        <fullName evidence="1">Uncharacterized protein</fullName>
    </submittedName>
</protein>
<dbReference type="Proteomes" id="UP000198982">
    <property type="component" value="Unassembled WGS sequence"/>
</dbReference>
<keyword evidence="2" id="KW-1185">Reference proteome</keyword>
<proteinExistence type="predicted"/>
<accession>A0A1H4R2X2</accession>
<dbReference type="AlphaFoldDB" id="A0A1H4R2X2"/>
<gene>
    <name evidence="1" type="ORF">SAMN05216178_4014</name>
</gene>
<name>A0A1H4R2X2_9PSED</name>